<accession>A0A0C2J8K5</accession>
<protein>
    <submittedName>
        <fullName evidence="1">Uncharacterized protein</fullName>
    </submittedName>
</protein>
<reference evidence="1 2" key="1">
    <citation type="journal article" date="2014" name="Genome Biol. Evol.">
        <title>The genome of the myxosporean Thelohanellus kitauei shows adaptations to nutrient acquisition within its fish host.</title>
        <authorList>
            <person name="Yang Y."/>
            <person name="Xiong J."/>
            <person name="Zhou Z."/>
            <person name="Huo F."/>
            <person name="Miao W."/>
            <person name="Ran C."/>
            <person name="Liu Y."/>
            <person name="Zhang J."/>
            <person name="Feng J."/>
            <person name="Wang M."/>
            <person name="Wang M."/>
            <person name="Wang L."/>
            <person name="Yao B."/>
        </authorList>
    </citation>
    <scope>NUCLEOTIDE SEQUENCE [LARGE SCALE GENOMIC DNA]</scope>
    <source>
        <strain evidence="1">Wuqing</strain>
    </source>
</reference>
<evidence type="ECO:0000313" key="2">
    <source>
        <dbReference type="Proteomes" id="UP000031668"/>
    </source>
</evidence>
<proteinExistence type="predicted"/>
<dbReference type="EMBL" id="JWZT01003829">
    <property type="protein sequence ID" value="KII65443.1"/>
    <property type="molecule type" value="Genomic_DNA"/>
</dbReference>
<organism evidence="1 2">
    <name type="scientific">Thelohanellus kitauei</name>
    <name type="common">Myxosporean</name>
    <dbReference type="NCBI Taxonomy" id="669202"/>
    <lineage>
        <taxon>Eukaryota</taxon>
        <taxon>Metazoa</taxon>
        <taxon>Cnidaria</taxon>
        <taxon>Myxozoa</taxon>
        <taxon>Myxosporea</taxon>
        <taxon>Bivalvulida</taxon>
        <taxon>Platysporina</taxon>
        <taxon>Myxobolidae</taxon>
        <taxon>Thelohanellus</taxon>
    </lineage>
</organism>
<keyword evidence="2" id="KW-1185">Reference proteome</keyword>
<name>A0A0C2J8K5_THEKT</name>
<dbReference type="AlphaFoldDB" id="A0A0C2J8K5"/>
<dbReference type="Proteomes" id="UP000031668">
    <property type="component" value="Unassembled WGS sequence"/>
</dbReference>
<comment type="caution">
    <text evidence="1">The sequence shown here is derived from an EMBL/GenBank/DDBJ whole genome shotgun (WGS) entry which is preliminary data.</text>
</comment>
<evidence type="ECO:0000313" key="1">
    <source>
        <dbReference type="EMBL" id="KII65443.1"/>
    </source>
</evidence>
<gene>
    <name evidence="1" type="ORF">RF11_01048</name>
</gene>
<sequence>MLNLYNYFGAQMTSISDKFWQICHEVYNIDHSRVHYFSHQKLSQNINKIYYSTFMASKIDNERLLWIMFRMIHRLKLFEEIEFNFDMFYKFTVSILLSLINNDNSGYIEYLLDITNI</sequence>